<keyword evidence="3" id="KW-1185">Reference proteome</keyword>
<dbReference type="Gene3D" id="3.30.900.10">
    <property type="entry name" value="HORMA domain"/>
    <property type="match status" value="1"/>
</dbReference>
<reference evidence="2 3" key="1">
    <citation type="submission" date="2014-11" db="EMBL/GenBank/DDBJ databases">
        <authorList>
            <person name="Zhu J."/>
            <person name="Qi W."/>
            <person name="Song R."/>
        </authorList>
    </citation>
    <scope>NUCLEOTIDE SEQUENCE [LARGE SCALE GENOMIC DNA]</scope>
</reference>
<dbReference type="AlphaFoldDB" id="A0A0G4FE67"/>
<evidence type="ECO:0000313" key="3">
    <source>
        <dbReference type="Proteomes" id="UP000041254"/>
    </source>
</evidence>
<gene>
    <name evidence="2" type="ORF">Vbra_5784</name>
</gene>
<protein>
    <submittedName>
        <fullName evidence="2">Uncharacterized protein</fullName>
    </submittedName>
</protein>
<feature type="compositionally biased region" description="Polar residues" evidence="1">
    <location>
        <begin position="158"/>
        <end position="176"/>
    </location>
</feature>
<proteinExistence type="predicted"/>
<name>A0A0G4FE67_VITBC</name>
<feature type="region of interest" description="Disordered" evidence="1">
    <location>
        <begin position="151"/>
        <end position="188"/>
    </location>
</feature>
<dbReference type="InParanoid" id="A0A0G4FE67"/>
<evidence type="ECO:0000256" key="1">
    <source>
        <dbReference type="SAM" id="MobiDB-lite"/>
    </source>
</evidence>
<organism evidence="2 3">
    <name type="scientific">Vitrella brassicaformis (strain CCMP3155)</name>
    <dbReference type="NCBI Taxonomy" id="1169540"/>
    <lineage>
        <taxon>Eukaryota</taxon>
        <taxon>Sar</taxon>
        <taxon>Alveolata</taxon>
        <taxon>Colpodellida</taxon>
        <taxon>Vitrellaceae</taxon>
        <taxon>Vitrella</taxon>
    </lineage>
</organism>
<evidence type="ECO:0000313" key="2">
    <source>
        <dbReference type="EMBL" id="CEM11270.1"/>
    </source>
</evidence>
<dbReference type="VEuPathDB" id="CryptoDB:Vbra_5784"/>
<dbReference type="EMBL" id="CDMY01000412">
    <property type="protein sequence ID" value="CEM11270.1"/>
    <property type="molecule type" value="Genomic_DNA"/>
</dbReference>
<feature type="compositionally biased region" description="Basic and acidic residues" evidence="1">
    <location>
        <begin position="1"/>
        <end position="15"/>
    </location>
</feature>
<accession>A0A0G4FE67</accession>
<sequence>MMLDERVSPTYEPKHFRPLIPTDPSNPPAHYNEIPLECACGGIDTQHHQMTLEVKTASTLDDIHDDQNDQQGHHEEANDHADDDAAMAPVDAHDDGQQLSVLGEIRAFCERHNECVKKNLLKAFLCVDEYLGELVCADFLVKRGNSRYYLSNPRRSTDNPNEAPQTTAQQPHTARSTRTDRKRPRLTLPMPNYRKLVRMGRWVRQAKRRRIMQQQQQLEEE</sequence>
<dbReference type="PhylomeDB" id="A0A0G4FE67"/>
<feature type="region of interest" description="Disordered" evidence="1">
    <location>
        <begin position="1"/>
        <end position="26"/>
    </location>
</feature>
<dbReference type="InterPro" id="IPR036570">
    <property type="entry name" value="HORMA_dom_sf"/>
</dbReference>
<dbReference type="Proteomes" id="UP000041254">
    <property type="component" value="Unassembled WGS sequence"/>
</dbReference>